<evidence type="ECO:0000256" key="5">
    <source>
        <dbReference type="ARBA" id="ARBA00022801"/>
    </source>
</evidence>
<feature type="compositionally biased region" description="Polar residues" evidence="6">
    <location>
        <begin position="269"/>
        <end position="281"/>
    </location>
</feature>
<dbReference type="SUPFAM" id="SSF56784">
    <property type="entry name" value="HAD-like"/>
    <property type="match status" value="1"/>
</dbReference>
<dbReference type="GO" id="GO:0005634">
    <property type="term" value="C:nucleus"/>
    <property type="evidence" value="ECO:0007669"/>
    <property type="project" value="TreeGrafter"/>
</dbReference>
<accession>A0A8C5A838</accession>
<evidence type="ECO:0000256" key="6">
    <source>
        <dbReference type="SAM" id="MobiDB-lite"/>
    </source>
</evidence>
<dbReference type="InterPro" id="IPR031703">
    <property type="entry name" value="Lipin_mid"/>
</dbReference>
<dbReference type="PANTHER" id="PTHR12181:SF10">
    <property type="entry name" value="PHOSPHATIDATE PHOSPHATASE LPIN1"/>
    <property type="match status" value="1"/>
</dbReference>
<evidence type="ECO:0000313" key="9">
    <source>
        <dbReference type="Proteomes" id="UP000694546"/>
    </source>
</evidence>
<keyword evidence="9" id="KW-1185">Reference proteome</keyword>
<comment type="catalytic activity">
    <reaction evidence="1">
        <text>a 1,2-diacyl-sn-glycero-3-phosphate + H2O = a 1,2-diacyl-sn-glycerol + phosphate</text>
        <dbReference type="Rhea" id="RHEA:27429"/>
        <dbReference type="ChEBI" id="CHEBI:15377"/>
        <dbReference type="ChEBI" id="CHEBI:17815"/>
        <dbReference type="ChEBI" id="CHEBI:43474"/>
        <dbReference type="ChEBI" id="CHEBI:58608"/>
        <dbReference type="EC" id="3.1.3.4"/>
    </reaction>
    <physiologicalReaction direction="left-to-right" evidence="1">
        <dbReference type="Rhea" id="RHEA:27430"/>
    </physiologicalReaction>
</comment>
<evidence type="ECO:0000256" key="1">
    <source>
        <dbReference type="ARBA" id="ARBA00001180"/>
    </source>
</evidence>
<reference evidence="8" key="1">
    <citation type="submission" date="2025-08" db="UniProtKB">
        <authorList>
            <consortium name="Ensembl"/>
        </authorList>
    </citation>
    <scope>IDENTIFICATION</scope>
</reference>
<reference evidence="8" key="2">
    <citation type="submission" date="2025-09" db="UniProtKB">
        <authorList>
            <consortium name="Ensembl"/>
        </authorList>
    </citation>
    <scope>IDENTIFICATION</scope>
</reference>
<organism evidence="8 9">
    <name type="scientific">Gadus morhua</name>
    <name type="common">Atlantic cod</name>
    <dbReference type="NCBI Taxonomy" id="8049"/>
    <lineage>
        <taxon>Eukaryota</taxon>
        <taxon>Metazoa</taxon>
        <taxon>Chordata</taxon>
        <taxon>Craniata</taxon>
        <taxon>Vertebrata</taxon>
        <taxon>Euteleostomi</taxon>
        <taxon>Actinopterygii</taxon>
        <taxon>Neopterygii</taxon>
        <taxon>Teleostei</taxon>
        <taxon>Neoteleostei</taxon>
        <taxon>Acanthomorphata</taxon>
        <taxon>Zeiogadaria</taxon>
        <taxon>Gadariae</taxon>
        <taxon>Gadiformes</taxon>
        <taxon>Gadoidei</taxon>
        <taxon>Gadidae</taxon>
        <taxon>Gadus</taxon>
    </lineage>
</organism>
<feature type="compositionally biased region" description="Basic and acidic residues" evidence="6">
    <location>
        <begin position="419"/>
        <end position="428"/>
    </location>
</feature>
<dbReference type="Pfam" id="PF16876">
    <property type="entry name" value="Lipin_mid"/>
    <property type="match status" value="1"/>
</dbReference>
<sequence length="724" mass="81114">MNYVGQLAGQVFFQVKELYRGLNPATLSGCIDVIVVQRPDGSLHCSPFHVRFGKMGVLRSREKVVDIEINGEAVGLQMKLGDNGEAFFVTETENMLVRHTHAHTHTHTHTHTANPFVLTLRLVLHDVETWLPVPCSSDSCSSTPKSDSELANQSKDPQMLWTWGELPHAAQVSDVPTPHTRTHTHTHFIATSQRRDYTSLIAKLQSLLTCIQPLPMCPEKRSQHLGSDGMYLDDITELEPEVAALYFPKSDSVCGSAPRSSEMMRPRSTDQSPQSLGSSEMDSGIDSLSEHTGDLPHVAISLCGGLTTNREITNDQFLEKAISYQQFSLNPSLIDDPNLVVKLGTKYYNWNTAAPLMLAMQVYQKPLPQASVENLMKERMPKKGGRWWFSWRGRNSESNPSVLFNRRSSVIGFFRMKEESSSSDDDHSPANPSLGSGQPEPMAASSNVCYKKTLRLTSEQLASLQLKEGPNDVVFSVTTQYQGTCRCHGTIYLWRWNDKIVISDIDGTITRSDTLGHILPTLGKDWTHQDIARLYHNVSLNGYKFMYCSARAIGMADMTRGYLHWVNERGTMLPVGPVMLSPSSLFSALHREVIEKKPEKFKIECLSDIKHLFHPSTEPFYAAFGNRATDVYSYKEVGVPLNRIFTVNPKGELVQEHAKTNISSYGRLCEVVDHVFPLFSEGQGSEPPDPETFSPFTYWREEQPELANEEEDSQTLETGPGDPE</sequence>
<evidence type="ECO:0000313" key="8">
    <source>
        <dbReference type="Ensembl" id="ENSGMOP00000028302.1"/>
    </source>
</evidence>
<dbReference type="InterPro" id="IPR013209">
    <property type="entry name" value="LNS2"/>
</dbReference>
<dbReference type="InterPro" id="IPR007651">
    <property type="entry name" value="Lipin_N"/>
</dbReference>
<comment type="cofactor">
    <cofactor evidence="2">
        <name>Mg(2+)</name>
        <dbReference type="ChEBI" id="CHEBI:18420"/>
    </cofactor>
</comment>
<dbReference type="EC" id="3.1.3.4" evidence="4"/>
<feature type="region of interest" description="Disordered" evidence="6">
    <location>
        <begin position="419"/>
        <end position="443"/>
    </location>
</feature>
<dbReference type="Pfam" id="PF04571">
    <property type="entry name" value="Lipin_N"/>
    <property type="match status" value="1"/>
</dbReference>
<proteinExistence type="inferred from homology"/>
<dbReference type="GO" id="GO:0003713">
    <property type="term" value="F:transcription coactivator activity"/>
    <property type="evidence" value="ECO:0007669"/>
    <property type="project" value="TreeGrafter"/>
</dbReference>
<evidence type="ECO:0000256" key="4">
    <source>
        <dbReference type="ARBA" id="ARBA00012638"/>
    </source>
</evidence>
<dbReference type="Proteomes" id="UP000694546">
    <property type="component" value="Chromosome 14"/>
</dbReference>
<comment type="similarity">
    <text evidence="3">Belongs to the lipin family.</text>
</comment>
<evidence type="ECO:0000256" key="2">
    <source>
        <dbReference type="ARBA" id="ARBA00001946"/>
    </source>
</evidence>
<dbReference type="GO" id="GO:0005741">
    <property type="term" value="C:mitochondrial outer membrane"/>
    <property type="evidence" value="ECO:0007669"/>
    <property type="project" value="TreeGrafter"/>
</dbReference>
<dbReference type="SMART" id="SM00775">
    <property type="entry name" value="LNS2"/>
    <property type="match status" value="1"/>
</dbReference>
<evidence type="ECO:0000259" key="7">
    <source>
        <dbReference type="SMART" id="SM00775"/>
    </source>
</evidence>
<name>A0A8C5A838_GADMO</name>
<dbReference type="PANTHER" id="PTHR12181">
    <property type="entry name" value="LIPIN"/>
    <property type="match status" value="1"/>
</dbReference>
<dbReference type="GO" id="GO:0008195">
    <property type="term" value="F:phosphatidate phosphatase activity"/>
    <property type="evidence" value="ECO:0007669"/>
    <property type="project" value="UniProtKB-EC"/>
</dbReference>
<protein>
    <recommendedName>
        <fullName evidence="4">phosphatidate phosphatase</fullName>
        <ecNumber evidence="4">3.1.3.4</ecNumber>
    </recommendedName>
</protein>
<dbReference type="Pfam" id="PF08235">
    <property type="entry name" value="LNS2"/>
    <property type="match status" value="1"/>
</dbReference>
<gene>
    <name evidence="8" type="primary">LOC115558484</name>
</gene>
<dbReference type="GO" id="GO:0009062">
    <property type="term" value="P:fatty acid catabolic process"/>
    <property type="evidence" value="ECO:0007669"/>
    <property type="project" value="TreeGrafter"/>
</dbReference>
<dbReference type="GO" id="GO:0019432">
    <property type="term" value="P:triglyceride biosynthetic process"/>
    <property type="evidence" value="ECO:0007669"/>
    <property type="project" value="TreeGrafter"/>
</dbReference>
<dbReference type="InterPro" id="IPR036412">
    <property type="entry name" value="HAD-like_sf"/>
</dbReference>
<feature type="region of interest" description="Disordered" evidence="6">
    <location>
        <begin position="680"/>
        <end position="724"/>
    </location>
</feature>
<dbReference type="InterPro" id="IPR031315">
    <property type="entry name" value="LNS2/PITP"/>
</dbReference>
<dbReference type="OMA" id="GRHEENT"/>
<keyword evidence="5" id="KW-0378">Hydrolase</keyword>
<dbReference type="GO" id="GO:0032869">
    <property type="term" value="P:cellular response to insulin stimulus"/>
    <property type="evidence" value="ECO:0007669"/>
    <property type="project" value="TreeGrafter"/>
</dbReference>
<evidence type="ECO:0000256" key="3">
    <source>
        <dbReference type="ARBA" id="ARBA00005476"/>
    </source>
</evidence>
<dbReference type="Ensembl" id="ENSGMOT00000048394.1">
    <property type="protein sequence ID" value="ENSGMOP00000028302.1"/>
    <property type="gene ID" value="ENSGMOG00000007572.2"/>
</dbReference>
<dbReference type="AlphaFoldDB" id="A0A8C5A838"/>
<dbReference type="InterPro" id="IPR026058">
    <property type="entry name" value="LIPIN"/>
</dbReference>
<feature type="domain" description="LNS2/PITP" evidence="7">
    <location>
        <begin position="500"/>
        <end position="656"/>
    </location>
</feature>
<dbReference type="GeneTree" id="ENSGT00940000157219"/>
<dbReference type="GO" id="GO:0045944">
    <property type="term" value="P:positive regulation of transcription by RNA polymerase II"/>
    <property type="evidence" value="ECO:0007669"/>
    <property type="project" value="TreeGrafter"/>
</dbReference>
<feature type="region of interest" description="Disordered" evidence="6">
    <location>
        <begin position="256"/>
        <end position="288"/>
    </location>
</feature>